<organism evidence="3 4">
    <name type="scientific">Bdellovibrio reynosensis</name>
    <dbReference type="NCBI Taxonomy" id="2835041"/>
    <lineage>
        <taxon>Bacteria</taxon>
        <taxon>Pseudomonadati</taxon>
        <taxon>Bdellovibrionota</taxon>
        <taxon>Bdellovibrionia</taxon>
        <taxon>Bdellovibrionales</taxon>
        <taxon>Pseudobdellovibrionaceae</taxon>
        <taxon>Bdellovibrio</taxon>
    </lineage>
</organism>
<keyword evidence="1" id="KW-0560">Oxidoreductase</keyword>
<protein>
    <submittedName>
        <fullName evidence="3">NAD(P)H-dependent oxidoreductase</fullName>
    </submittedName>
</protein>
<dbReference type="PANTHER" id="PTHR47307:SF1">
    <property type="entry name" value="GLUTATHIONE-REGULATED POTASSIUM-EFFLUX SYSTEM ANCILLARY PROTEIN KEFG"/>
    <property type="match status" value="1"/>
</dbReference>
<reference evidence="3" key="1">
    <citation type="submission" date="2022-03" db="EMBL/GenBank/DDBJ databases">
        <title>Genome Identification and Characterization of new species Bdellovibrio reynosense LBG001 sp. nov. from a Mexico soil sample.</title>
        <authorList>
            <person name="Camilli A."/>
            <person name="Ajao Y."/>
            <person name="Guo X."/>
        </authorList>
    </citation>
    <scope>NUCLEOTIDE SEQUENCE</scope>
    <source>
        <strain evidence="3">LBG001</strain>
    </source>
</reference>
<dbReference type="Gene3D" id="3.40.50.360">
    <property type="match status" value="1"/>
</dbReference>
<dbReference type="PANTHER" id="PTHR47307">
    <property type="entry name" value="GLUTATHIONE-REGULATED POTASSIUM-EFFLUX SYSTEM ANCILLARY PROTEIN KEFG"/>
    <property type="match status" value="1"/>
</dbReference>
<feature type="domain" description="Flavodoxin-like fold" evidence="2">
    <location>
        <begin position="2"/>
        <end position="165"/>
    </location>
</feature>
<dbReference type="InterPro" id="IPR046980">
    <property type="entry name" value="KefG/KefF"/>
</dbReference>
<accession>A0ABY4CCD3</accession>
<dbReference type="Proteomes" id="UP000830116">
    <property type="component" value="Chromosome"/>
</dbReference>
<dbReference type="InterPro" id="IPR003680">
    <property type="entry name" value="Flavodoxin_fold"/>
</dbReference>
<evidence type="ECO:0000256" key="1">
    <source>
        <dbReference type="ARBA" id="ARBA00023002"/>
    </source>
</evidence>
<sequence length="179" mass="20683">MKKVLVIFAHPLSKKSRVHRVIMDQLKGLENIYIHDLYEEYPYFHINIEQEQRLLLEHDLIVWQHPLYWFSMPALMKQWCDEVLRRGFAYGPNGSKLQGKDFLLSVTTGGIGDPGGVPGLDLYFTPYQRTISLCGMDWLEPMVLEGTGRAGNEEILRHAEKIKQTLIDYTSESLGEVYP</sequence>
<evidence type="ECO:0000313" key="4">
    <source>
        <dbReference type="Proteomes" id="UP000830116"/>
    </source>
</evidence>
<dbReference type="SUPFAM" id="SSF52218">
    <property type="entry name" value="Flavoproteins"/>
    <property type="match status" value="1"/>
</dbReference>
<name>A0ABY4CCD3_9BACT</name>
<dbReference type="InterPro" id="IPR029039">
    <property type="entry name" value="Flavoprotein-like_sf"/>
</dbReference>
<dbReference type="EMBL" id="CP093442">
    <property type="protein sequence ID" value="UOF02379.1"/>
    <property type="molecule type" value="Genomic_DNA"/>
</dbReference>
<dbReference type="Pfam" id="PF02525">
    <property type="entry name" value="Flavodoxin_2"/>
    <property type="match status" value="1"/>
</dbReference>
<evidence type="ECO:0000313" key="3">
    <source>
        <dbReference type="EMBL" id="UOF02379.1"/>
    </source>
</evidence>
<keyword evidence="4" id="KW-1185">Reference proteome</keyword>
<dbReference type="RefSeq" id="WP_243539686.1">
    <property type="nucleotide sequence ID" value="NZ_CP093442.1"/>
</dbReference>
<evidence type="ECO:0000259" key="2">
    <source>
        <dbReference type="Pfam" id="PF02525"/>
    </source>
</evidence>
<proteinExistence type="predicted"/>
<gene>
    <name evidence="3" type="ORF">MNR06_05370</name>
</gene>